<reference evidence="3" key="1">
    <citation type="journal article" date="2019" name="Int. J. Syst. Evol. Microbiol.">
        <title>The Global Catalogue of Microorganisms (GCM) 10K type strain sequencing project: providing services to taxonomists for standard genome sequencing and annotation.</title>
        <authorList>
            <consortium name="The Broad Institute Genomics Platform"/>
            <consortium name="The Broad Institute Genome Sequencing Center for Infectious Disease"/>
            <person name="Wu L."/>
            <person name="Ma J."/>
        </authorList>
    </citation>
    <scope>NUCLEOTIDE SEQUENCE [LARGE SCALE GENOMIC DNA]</scope>
    <source>
        <strain evidence="3">JCM 12607</strain>
    </source>
</reference>
<accession>A0ABW2WK39</accession>
<feature type="region of interest" description="Disordered" evidence="1">
    <location>
        <begin position="79"/>
        <end position="102"/>
    </location>
</feature>
<evidence type="ECO:0000313" key="3">
    <source>
        <dbReference type="Proteomes" id="UP001596915"/>
    </source>
</evidence>
<dbReference type="EMBL" id="JBHTGL010000005">
    <property type="protein sequence ID" value="MFD0621890.1"/>
    <property type="molecule type" value="Genomic_DNA"/>
</dbReference>
<gene>
    <name evidence="2" type="ORF">ACFQ2K_02840</name>
</gene>
<sequence>MWAHFGLFNYAIALGGPYGLSLLVRHIRVDGRNPLAVAASSASLMTRPSGGRLGGRPLRALGGHRPLIGVCSVTWAAPQPRAGSGSAGRPLIRPARSQAAASRAMGVGRSTTARAVPVPESPVAVAQRDVGVTRGAAGRRPAPVAAALLAARRRDIQFSASDAPVAQRGE</sequence>
<evidence type="ECO:0000256" key="1">
    <source>
        <dbReference type="SAM" id="MobiDB-lite"/>
    </source>
</evidence>
<name>A0ABW2WK39_9ACTN</name>
<protein>
    <submittedName>
        <fullName evidence="2">Uncharacterized protein</fullName>
    </submittedName>
</protein>
<keyword evidence="3" id="KW-1185">Reference proteome</keyword>
<organism evidence="2 3">
    <name type="scientific">Streptomyces sanglieri</name>
    <dbReference type="NCBI Taxonomy" id="193460"/>
    <lineage>
        <taxon>Bacteria</taxon>
        <taxon>Bacillati</taxon>
        <taxon>Actinomycetota</taxon>
        <taxon>Actinomycetes</taxon>
        <taxon>Kitasatosporales</taxon>
        <taxon>Streptomycetaceae</taxon>
        <taxon>Streptomyces</taxon>
    </lineage>
</organism>
<comment type="caution">
    <text evidence="2">The sequence shown here is derived from an EMBL/GenBank/DDBJ whole genome shotgun (WGS) entry which is preliminary data.</text>
</comment>
<evidence type="ECO:0000313" key="2">
    <source>
        <dbReference type="EMBL" id="MFD0621890.1"/>
    </source>
</evidence>
<dbReference type="Proteomes" id="UP001596915">
    <property type="component" value="Unassembled WGS sequence"/>
</dbReference>
<proteinExistence type="predicted"/>